<feature type="non-terminal residue" evidence="2">
    <location>
        <position position="109"/>
    </location>
</feature>
<dbReference type="Proteomes" id="UP001497623">
    <property type="component" value="Unassembled WGS sequence"/>
</dbReference>
<dbReference type="GO" id="GO:0003824">
    <property type="term" value="F:catalytic activity"/>
    <property type="evidence" value="ECO:0007669"/>
    <property type="project" value="InterPro"/>
</dbReference>
<dbReference type="Pfam" id="PF14529">
    <property type="entry name" value="Exo_endo_phos_2"/>
    <property type="match status" value="1"/>
</dbReference>
<dbReference type="Gene3D" id="3.60.10.10">
    <property type="entry name" value="Endonuclease/exonuclease/phosphatase"/>
    <property type="match status" value="1"/>
</dbReference>
<dbReference type="InterPro" id="IPR036691">
    <property type="entry name" value="Endo/exonu/phosph_ase_sf"/>
</dbReference>
<accession>A0AAV2RGC5</accession>
<proteinExistence type="predicted"/>
<feature type="domain" description="Endonuclease/exonuclease/phosphatase" evidence="1">
    <location>
        <begin position="10"/>
        <end position="106"/>
    </location>
</feature>
<sequence length="109" mass="12597">MTLYNKVYLIGVAYCPPNTNIELFINDVNEILEPLKNKYHIILMGDFNICFMKDSNSKNAFQNTMQTNSLFPIIMEPTRVNLVNREGQNIVTESLIDNIFVNENLTYNS</sequence>
<evidence type="ECO:0000313" key="2">
    <source>
        <dbReference type="EMBL" id="CAL4124272.1"/>
    </source>
</evidence>
<dbReference type="EMBL" id="CAXKWB010022353">
    <property type="protein sequence ID" value="CAL4124272.1"/>
    <property type="molecule type" value="Genomic_DNA"/>
</dbReference>
<evidence type="ECO:0000259" key="1">
    <source>
        <dbReference type="Pfam" id="PF14529"/>
    </source>
</evidence>
<gene>
    <name evidence="2" type="ORF">MNOR_LOCUS24387</name>
</gene>
<reference evidence="2 3" key="1">
    <citation type="submission" date="2024-05" db="EMBL/GenBank/DDBJ databases">
        <authorList>
            <person name="Wallberg A."/>
        </authorList>
    </citation>
    <scope>NUCLEOTIDE SEQUENCE [LARGE SCALE GENOMIC DNA]</scope>
</reference>
<name>A0AAV2RGC5_MEGNR</name>
<comment type="caution">
    <text evidence="2">The sequence shown here is derived from an EMBL/GenBank/DDBJ whole genome shotgun (WGS) entry which is preliminary data.</text>
</comment>
<organism evidence="2 3">
    <name type="scientific">Meganyctiphanes norvegica</name>
    <name type="common">Northern krill</name>
    <name type="synonym">Thysanopoda norvegica</name>
    <dbReference type="NCBI Taxonomy" id="48144"/>
    <lineage>
        <taxon>Eukaryota</taxon>
        <taxon>Metazoa</taxon>
        <taxon>Ecdysozoa</taxon>
        <taxon>Arthropoda</taxon>
        <taxon>Crustacea</taxon>
        <taxon>Multicrustacea</taxon>
        <taxon>Malacostraca</taxon>
        <taxon>Eumalacostraca</taxon>
        <taxon>Eucarida</taxon>
        <taxon>Euphausiacea</taxon>
        <taxon>Euphausiidae</taxon>
        <taxon>Meganyctiphanes</taxon>
    </lineage>
</organism>
<keyword evidence="3" id="KW-1185">Reference proteome</keyword>
<dbReference type="AlphaFoldDB" id="A0AAV2RGC5"/>
<dbReference type="SUPFAM" id="SSF56219">
    <property type="entry name" value="DNase I-like"/>
    <property type="match status" value="1"/>
</dbReference>
<protein>
    <recommendedName>
        <fullName evidence="1">Endonuclease/exonuclease/phosphatase domain-containing protein</fullName>
    </recommendedName>
</protein>
<dbReference type="InterPro" id="IPR005135">
    <property type="entry name" value="Endo/exonuclease/phosphatase"/>
</dbReference>
<evidence type="ECO:0000313" key="3">
    <source>
        <dbReference type="Proteomes" id="UP001497623"/>
    </source>
</evidence>